<evidence type="ECO:0000256" key="1">
    <source>
        <dbReference type="SAM" id="MobiDB-lite"/>
    </source>
</evidence>
<proteinExistence type="predicted"/>
<evidence type="ECO:0000313" key="2">
    <source>
        <dbReference type="EMBL" id="CAB3222778.1"/>
    </source>
</evidence>
<dbReference type="EMBL" id="CADEBC010000100">
    <property type="protein sequence ID" value="CAB3222778.1"/>
    <property type="molecule type" value="Genomic_DNA"/>
</dbReference>
<accession>A0A8S0YTQ0</accession>
<reference evidence="2 3" key="1">
    <citation type="submission" date="2020-04" db="EMBL/GenBank/DDBJ databases">
        <authorList>
            <person name="Wallbank WR R."/>
            <person name="Pardo Diaz C."/>
            <person name="Kozak K."/>
            <person name="Martin S."/>
            <person name="Jiggins C."/>
            <person name="Moest M."/>
            <person name="Warren A I."/>
            <person name="Byers J.R.P. K."/>
            <person name="Montejo-Kovacevich G."/>
            <person name="Yen C E."/>
        </authorList>
    </citation>
    <scope>NUCLEOTIDE SEQUENCE [LARGE SCALE GENOMIC DNA]</scope>
</reference>
<protein>
    <submittedName>
        <fullName evidence="2">Uncharacterized protein</fullName>
    </submittedName>
</protein>
<dbReference type="Proteomes" id="UP000494106">
    <property type="component" value="Unassembled WGS sequence"/>
</dbReference>
<feature type="region of interest" description="Disordered" evidence="1">
    <location>
        <begin position="1"/>
        <end position="23"/>
    </location>
</feature>
<dbReference type="AlphaFoldDB" id="A0A8S0YTQ0"/>
<name>A0A8S0YTQ0_ARCPL</name>
<comment type="caution">
    <text evidence="2">The sequence shown here is derived from an EMBL/GenBank/DDBJ whole genome shotgun (WGS) entry which is preliminary data.</text>
</comment>
<keyword evidence="3" id="KW-1185">Reference proteome</keyword>
<organism evidence="2 3">
    <name type="scientific">Arctia plantaginis</name>
    <name type="common">Wood tiger moth</name>
    <name type="synonym">Phalaena plantaginis</name>
    <dbReference type="NCBI Taxonomy" id="874455"/>
    <lineage>
        <taxon>Eukaryota</taxon>
        <taxon>Metazoa</taxon>
        <taxon>Ecdysozoa</taxon>
        <taxon>Arthropoda</taxon>
        <taxon>Hexapoda</taxon>
        <taxon>Insecta</taxon>
        <taxon>Pterygota</taxon>
        <taxon>Neoptera</taxon>
        <taxon>Endopterygota</taxon>
        <taxon>Lepidoptera</taxon>
        <taxon>Glossata</taxon>
        <taxon>Ditrysia</taxon>
        <taxon>Noctuoidea</taxon>
        <taxon>Erebidae</taxon>
        <taxon>Arctiinae</taxon>
        <taxon>Arctia</taxon>
    </lineage>
</organism>
<evidence type="ECO:0000313" key="3">
    <source>
        <dbReference type="Proteomes" id="UP000494106"/>
    </source>
</evidence>
<gene>
    <name evidence="2" type="ORF">APLA_LOCUS1259</name>
</gene>
<sequence length="172" mass="18920">MKTAQQRQGLYKTGGGPSTTPNLNTIEEKVLAVCSNISGLDARNDSDSIKVQVQVQEKEHKESHDVLEANGLNEPLNILNTAEQIIKESVDANDLNDERVNGNDKWRSWNTKALKSKPSKTLKPQSLKASVTAQLDALSDVRLQMVKLQMKTINDGRGDTWTSGSRDGSLSF</sequence>
<dbReference type="OrthoDB" id="3066195at2759"/>